<feature type="non-terminal residue" evidence="2">
    <location>
        <position position="1"/>
    </location>
</feature>
<reference evidence="2" key="1">
    <citation type="submission" date="2021-02" db="EMBL/GenBank/DDBJ databases">
        <authorList>
            <person name="Nowell W R."/>
        </authorList>
    </citation>
    <scope>NUCLEOTIDE SEQUENCE</scope>
    <source>
        <strain evidence="2">Ploen Becks lab</strain>
    </source>
</reference>
<proteinExistence type="predicted"/>
<organism evidence="2 3">
    <name type="scientific">Brachionus calyciflorus</name>
    <dbReference type="NCBI Taxonomy" id="104777"/>
    <lineage>
        <taxon>Eukaryota</taxon>
        <taxon>Metazoa</taxon>
        <taxon>Spiralia</taxon>
        <taxon>Gnathifera</taxon>
        <taxon>Rotifera</taxon>
        <taxon>Eurotatoria</taxon>
        <taxon>Monogononta</taxon>
        <taxon>Pseudotrocha</taxon>
        <taxon>Ploima</taxon>
        <taxon>Brachionidae</taxon>
        <taxon>Brachionus</taxon>
    </lineage>
</organism>
<protein>
    <submittedName>
        <fullName evidence="2">Uncharacterized protein</fullName>
    </submittedName>
</protein>
<evidence type="ECO:0000256" key="1">
    <source>
        <dbReference type="SAM" id="MobiDB-lite"/>
    </source>
</evidence>
<evidence type="ECO:0000313" key="2">
    <source>
        <dbReference type="EMBL" id="CAF1052962.1"/>
    </source>
</evidence>
<sequence>VKKMDPDRLNETEDEEREKFEISLADSIKNESDKQSTTSSIKNVANLKEELASQMENYYNNNRVKFMQQAIIKEDTEANHEESFKSIFRFSKRQANKLENKLNRGELPKFKHKYLEDGDERLIEILNQKNLKNRKFKKHSLDSDSDDDHLLAIEDEKEDKLNTKPNLNEELAKKFAQHCEKIKMRTNLLQMVYKKALQNQQASQKLIEMNSLEKFNARKMVTRPKTSMKMKKSSASSYPDEMSHNGNFYLTRPKTSFREFIPEKSNFDVSRNVSAQNRPFRLAKNELNSQIEVFKPIDIPNKPDLLERRPKTTPNKIKRKSHSFLSSTPTSVTDSTLLSTSLTRCENSSKGLNNYESLNQKPIQISINIQDLIKNSKIMESKCLSTFWVNYNRI</sequence>
<gene>
    <name evidence="2" type="ORF">OXX778_LOCUS18917</name>
</gene>
<name>A0A814KMC9_9BILA</name>
<keyword evidence="3" id="KW-1185">Reference proteome</keyword>
<dbReference type="Proteomes" id="UP000663879">
    <property type="component" value="Unassembled WGS sequence"/>
</dbReference>
<dbReference type="AlphaFoldDB" id="A0A814KMC9"/>
<accession>A0A814KMC9</accession>
<feature type="region of interest" description="Disordered" evidence="1">
    <location>
        <begin position="309"/>
        <end position="328"/>
    </location>
</feature>
<evidence type="ECO:0000313" key="3">
    <source>
        <dbReference type="Proteomes" id="UP000663879"/>
    </source>
</evidence>
<comment type="caution">
    <text evidence="2">The sequence shown here is derived from an EMBL/GenBank/DDBJ whole genome shotgun (WGS) entry which is preliminary data.</text>
</comment>
<dbReference type="EMBL" id="CAJNOC010005462">
    <property type="protein sequence ID" value="CAF1052962.1"/>
    <property type="molecule type" value="Genomic_DNA"/>
</dbReference>
<dbReference type="OrthoDB" id="10470620at2759"/>